<accession>A0ABU1WU84</accession>
<organism evidence="2 3">
    <name type="scientific">Hydrogenophaga palleronii</name>
    <dbReference type="NCBI Taxonomy" id="65655"/>
    <lineage>
        <taxon>Bacteria</taxon>
        <taxon>Pseudomonadati</taxon>
        <taxon>Pseudomonadota</taxon>
        <taxon>Betaproteobacteria</taxon>
        <taxon>Burkholderiales</taxon>
        <taxon>Comamonadaceae</taxon>
        <taxon>Hydrogenophaga</taxon>
    </lineage>
</organism>
<feature type="transmembrane region" description="Helical" evidence="1">
    <location>
        <begin position="139"/>
        <end position="158"/>
    </location>
</feature>
<feature type="transmembrane region" description="Helical" evidence="1">
    <location>
        <begin position="256"/>
        <end position="272"/>
    </location>
</feature>
<evidence type="ECO:0008006" key="4">
    <source>
        <dbReference type="Google" id="ProtNLM"/>
    </source>
</evidence>
<evidence type="ECO:0000313" key="2">
    <source>
        <dbReference type="EMBL" id="MDR7152840.1"/>
    </source>
</evidence>
<feature type="transmembrane region" description="Helical" evidence="1">
    <location>
        <begin position="81"/>
        <end position="100"/>
    </location>
</feature>
<feature type="transmembrane region" description="Helical" evidence="1">
    <location>
        <begin position="216"/>
        <end position="236"/>
    </location>
</feature>
<dbReference type="EMBL" id="JAVDWU010000014">
    <property type="protein sequence ID" value="MDR7152840.1"/>
    <property type="molecule type" value="Genomic_DNA"/>
</dbReference>
<gene>
    <name evidence="2" type="ORF">J2W49_004818</name>
</gene>
<dbReference type="PANTHER" id="PTHR34368">
    <property type="entry name" value="OS01G0962200 PROTEIN"/>
    <property type="match status" value="1"/>
</dbReference>
<feature type="transmembrane region" description="Helical" evidence="1">
    <location>
        <begin position="112"/>
        <end position="133"/>
    </location>
</feature>
<evidence type="ECO:0000313" key="3">
    <source>
        <dbReference type="Proteomes" id="UP001265700"/>
    </source>
</evidence>
<feature type="transmembrane region" description="Helical" evidence="1">
    <location>
        <begin position="192"/>
        <end position="209"/>
    </location>
</feature>
<proteinExistence type="predicted"/>
<sequence>MTSQARPVHANLAVRRRMPKSPVEQRLCRFGLVLLALWLLAAVLGPVLLTLPSHGLEALHPHGHPFVDARMFWGIPNFMDVLSNAPLFLAGALGVGVLQLQRGTKPLPAVQLAMTVFFVGLMLTGLGSAWYHWAPDAQGLVLDRLGMAVTFAGALALAVSERVSVAAASVTLRMSLMVALLSAVMPLSHDNVWPWAVVQFGGMALMGWLSMQKPVAGAMGVRIGVLLALYAVAKMFELGDAAVFLATGELVSGHTLKHLVAALAVFPVVMAVRQNARAVVGAPAPARASVHSH</sequence>
<keyword evidence="1" id="KW-0472">Membrane</keyword>
<keyword evidence="1" id="KW-1133">Transmembrane helix</keyword>
<feature type="transmembrane region" description="Helical" evidence="1">
    <location>
        <begin position="27"/>
        <end position="49"/>
    </location>
</feature>
<feature type="transmembrane region" description="Helical" evidence="1">
    <location>
        <begin position="165"/>
        <end position="186"/>
    </location>
</feature>
<dbReference type="PANTHER" id="PTHR34368:SF1">
    <property type="entry name" value="OS01G0962200 PROTEIN"/>
    <property type="match status" value="1"/>
</dbReference>
<keyword evidence="3" id="KW-1185">Reference proteome</keyword>
<evidence type="ECO:0000256" key="1">
    <source>
        <dbReference type="SAM" id="Phobius"/>
    </source>
</evidence>
<dbReference type="RefSeq" id="WP_310321949.1">
    <property type="nucleotide sequence ID" value="NZ_JAVDWU010000014.1"/>
</dbReference>
<protein>
    <recommendedName>
        <fullName evidence="4">Ceramidase</fullName>
    </recommendedName>
</protein>
<reference evidence="2 3" key="1">
    <citation type="submission" date="2023-07" db="EMBL/GenBank/DDBJ databases">
        <title>Sorghum-associated microbial communities from plants grown in Nebraska, USA.</title>
        <authorList>
            <person name="Schachtman D."/>
        </authorList>
    </citation>
    <scope>NUCLEOTIDE SEQUENCE [LARGE SCALE GENOMIC DNA]</scope>
    <source>
        <strain evidence="2 3">4249</strain>
    </source>
</reference>
<comment type="caution">
    <text evidence="2">The sequence shown here is derived from an EMBL/GenBank/DDBJ whole genome shotgun (WGS) entry which is preliminary data.</text>
</comment>
<keyword evidence="1" id="KW-0812">Transmembrane</keyword>
<dbReference type="Proteomes" id="UP001265700">
    <property type="component" value="Unassembled WGS sequence"/>
</dbReference>
<name>A0ABU1WU84_9BURK</name>